<dbReference type="Proteomes" id="UP000824890">
    <property type="component" value="Unassembled WGS sequence"/>
</dbReference>
<gene>
    <name evidence="2" type="ORF">HID58_004696</name>
</gene>
<sequence>MILLGVTTSTRIRPPSIIPLTPRLILNNHAPRLKILQPPPQIPHLPFHQEQPLLQSQILFLQLRNMTILIINSTLQHIVVLKPAATTRINHLKPAQIMIQSPLNLNMLLHITPTRSSLIIIISIRRRKHRRRKHSWRHGARRHQLRDSAGFLGADDKRRRVPRRVRDVTVIVIVVSVLLLGVLLIGSLIFLPFQLLLLRFVFEEKLLLLKLRGFIIRGWLLLFIITGGC</sequence>
<evidence type="ECO:0000313" key="3">
    <source>
        <dbReference type="Proteomes" id="UP000824890"/>
    </source>
</evidence>
<keyword evidence="1" id="KW-0812">Transmembrane</keyword>
<organism evidence="2 3">
    <name type="scientific">Brassica napus</name>
    <name type="common">Rape</name>
    <dbReference type="NCBI Taxonomy" id="3708"/>
    <lineage>
        <taxon>Eukaryota</taxon>
        <taxon>Viridiplantae</taxon>
        <taxon>Streptophyta</taxon>
        <taxon>Embryophyta</taxon>
        <taxon>Tracheophyta</taxon>
        <taxon>Spermatophyta</taxon>
        <taxon>Magnoliopsida</taxon>
        <taxon>eudicotyledons</taxon>
        <taxon>Gunneridae</taxon>
        <taxon>Pentapetalae</taxon>
        <taxon>rosids</taxon>
        <taxon>malvids</taxon>
        <taxon>Brassicales</taxon>
        <taxon>Brassicaceae</taxon>
        <taxon>Brassiceae</taxon>
        <taxon>Brassica</taxon>
    </lineage>
</organism>
<accession>A0ABQ8E6I0</accession>
<dbReference type="EMBL" id="JAGKQM010000002">
    <property type="protein sequence ID" value="KAH0937235.1"/>
    <property type="molecule type" value="Genomic_DNA"/>
</dbReference>
<evidence type="ECO:0008006" key="4">
    <source>
        <dbReference type="Google" id="ProtNLM"/>
    </source>
</evidence>
<name>A0ABQ8E6I0_BRANA</name>
<comment type="caution">
    <text evidence="2">The sequence shown here is derived from an EMBL/GenBank/DDBJ whole genome shotgun (WGS) entry which is preliminary data.</text>
</comment>
<keyword evidence="1" id="KW-1133">Transmembrane helix</keyword>
<evidence type="ECO:0000256" key="1">
    <source>
        <dbReference type="SAM" id="Phobius"/>
    </source>
</evidence>
<evidence type="ECO:0000313" key="2">
    <source>
        <dbReference type="EMBL" id="KAH0937235.1"/>
    </source>
</evidence>
<keyword evidence="3" id="KW-1185">Reference proteome</keyword>
<feature type="transmembrane region" description="Helical" evidence="1">
    <location>
        <begin position="168"/>
        <end position="191"/>
    </location>
</feature>
<protein>
    <recommendedName>
        <fullName evidence="4">Transmembrane protein</fullName>
    </recommendedName>
</protein>
<feature type="transmembrane region" description="Helical" evidence="1">
    <location>
        <begin position="107"/>
        <end position="124"/>
    </location>
</feature>
<proteinExistence type="predicted"/>
<keyword evidence="1" id="KW-0472">Membrane</keyword>
<reference evidence="2 3" key="1">
    <citation type="submission" date="2021-05" db="EMBL/GenBank/DDBJ databases">
        <title>Genome Assembly of Synthetic Allotetraploid Brassica napus Reveals Homoeologous Exchanges between Subgenomes.</title>
        <authorList>
            <person name="Davis J.T."/>
        </authorList>
    </citation>
    <scope>NUCLEOTIDE SEQUENCE [LARGE SCALE GENOMIC DNA]</scope>
    <source>
        <strain evidence="3">cv. Da-Ae</strain>
        <tissue evidence="2">Seedling</tissue>
    </source>
</reference>